<proteinExistence type="predicted"/>
<feature type="compositionally biased region" description="Polar residues" evidence="1">
    <location>
        <begin position="114"/>
        <end position="123"/>
    </location>
</feature>
<feature type="compositionally biased region" description="Low complexity" evidence="1">
    <location>
        <begin position="288"/>
        <end position="302"/>
    </location>
</feature>
<dbReference type="InterPro" id="IPR021950">
    <property type="entry name" value="Spt20"/>
</dbReference>
<feature type="compositionally biased region" description="Polar residues" evidence="1">
    <location>
        <begin position="603"/>
        <end position="615"/>
    </location>
</feature>
<dbReference type="GeneID" id="30984757"/>
<dbReference type="PANTHER" id="PTHR13526">
    <property type="entry name" value="TRANSCRIPTION FACTOR SPT20 HOMOLOG"/>
    <property type="match status" value="1"/>
</dbReference>
<feature type="domain" description="Spt20-like SEP" evidence="2">
    <location>
        <begin position="31"/>
        <end position="213"/>
    </location>
</feature>
<dbReference type="InterPro" id="IPR046468">
    <property type="entry name" value="Spt20-like_SEP"/>
</dbReference>
<feature type="compositionally biased region" description="Polar residues" evidence="1">
    <location>
        <begin position="435"/>
        <end position="458"/>
    </location>
</feature>
<feature type="region of interest" description="Disordered" evidence="1">
    <location>
        <begin position="288"/>
        <end position="346"/>
    </location>
</feature>
<dbReference type="PANTHER" id="PTHR13526:SF8">
    <property type="entry name" value="TRANSCRIPTION FACTOR SPT20 HOMOLOG"/>
    <property type="match status" value="1"/>
</dbReference>
<reference evidence="4" key="1">
    <citation type="submission" date="2016-05" db="EMBL/GenBank/DDBJ databases">
        <title>Comparative genomics of biotechnologically important yeasts.</title>
        <authorList>
            <consortium name="DOE Joint Genome Institute"/>
            <person name="Riley R."/>
            <person name="Haridas S."/>
            <person name="Wolfe K.H."/>
            <person name="Lopes M.R."/>
            <person name="Hittinger C.T."/>
            <person name="Goker M."/>
            <person name="Salamov A."/>
            <person name="Wisecaver J."/>
            <person name="Long T.M."/>
            <person name="Aerts A.L."/>
            <person name="Barry K."/>
            <person name="Choi C."/>
            <person name="Clum A."/>
            <person name="Coughlan A.Y."/>
            <person name="Deshpande S."/>
            <person name="Douglass A.P."/>
            <person name="Hanson S.J."/>
            <person name="Klenk H.-P."/>
            <person name="Labutti K."/>
            <person name="Lapidus A."/>
            <person name="Lindquist E."/>
            <person name="Lipzen A."/>
            <person name="Meier-Kolthoff J.P."/>
            <person name="Ohm R.A."/>
            <person name="Otillar R.P."/>
            <person name="Pangilinan J."/>
            <person name="Peng Y."/>
            <person name="Rokas A."/>
            <person name="Rosa C.A."/>
            <person name="Scheuner C."/>
            <person name="Sibirny A.A."/>
            <person name="Slot J.C."/>
            <person name="Stielow J.B."/>
            <person name="Sun H."/>
            <person name="Kurtzman C.P."/>
            <person name="Blackwell M."/>
            <person name="Grigoriev I.V."/>
            <person name="Jeffries T.W."/>
        </authorList>
    </citation>
    <scope>NUCLEOTIDE SEQUENCE [LARGE SCALE GENOMIC DNA]</scope>
    <source>
        <strain evidence="4">NRRL Y-17324</strain>
    </source>
</reference>
<protein>
    <recommendedName>
        <fullName evidence="2">Spt20-like SEP domain-containing protein</fullName>
    </recommendedName>
</protein>
<sequence length="639" mass="72272">MKQQQAQLKQRPNSQNYQFATTSQEILRKYSKYPASLSLHIFETHYRFNNSQDSNVIPKNSPMIKSFFQHVLKEQIPIEMSELLKDFSIRSYDGCLILQVYDHRNIVATLNPTRASASGSSPAVDSKPKTEDSTSTSSPAPTINKPKTYRTLLRPTQLSIYYDLLYHTDSALTKFTDQLSLQMESEILTLTNRKLDLSVPLNPYLCADYLKPEEEYPKKVWNEEKQDYDLVHEHREAVENEPRKLRQDELVLHKSSEYEELMLLLSNKYKRSDEAKGKRLVVVGSSSLAAATSTAPTSSTSAKPLVKDGATGPDGKLKKGDKPATTAPQATSVQTQSTSRNTGQFMRLRLIEEIRKKREADKARQDAKIQEQANVINQSNTRPIVMQNDKKAMVNQSQQIQDPQIKQQHMPPQAPNQPPLKKQKPDGMGDLGNVPSHNMPMNNNMVGANIQNVPQQRASPAPRSQGQVPHQPQAQQQAQSSAQPLSSSGSANEKQPSLQQQQQQQIFQNSLTAEEQQHFRQLQSRMSAFAQMSSSGVAPTGQQLTPQQQQQALQQAKLIQQQLVQKFPVYFQRLRQFQLIQQQRQQKLLQLQQNQRKPLPGIGNNQNLAQLNQRPNVGGKTIPGSQQFSPDKRKAFKKK</sequence>
<dbReference type="OrthoDB" id="1932706at2759"/>
<keyword evidence="4" id="KW-1185">Reference proteome</keyword>
<dbReference type="GO" id="GO:0003712">
    <property type="term" value="F:transcription coregulator activity"/>
    <property type="evidence" value="ECO:0007669"/>
    <property type="project" value="InterPro"/>
</dbReference>
<feature type="compositionally biased region" description="Polar residues" evidence="1">
    <location>
        <begin position="371"/>
        <end position="382"/>
    </location>
</feature>
<dbReference type="Pfam" id="PF12090">
    <property type="entry name" value="Spt20_SEP"/>
    <property type="match status" value="1"/>
</dbReference>
<evidence type="ECO:0000313" key="3">
    <source>
        <dbReference type="EMBL" id="ODV76958.1"/>
    </source>
</evidence>
<gene>
    <name evidence="3" type="ORF">CANTADRAFT_56737</name>
</gene>
<name>A0A1E4SBV1_9ASCO</name>
<feature type="compositionally biased region" description="Polar residues" evidence="1">
    <location>
        <begin position="326"/>
        <end position="344"/>
    </location>
</feature>
<evidence type="ECO:0000256" key="1">
    <source>
        <dbReference type="SAM" id="MobiDB-lite"/>
    </source>
</evidence>
<evidence type="ECO:0000313" key="4">
    <source>
        <dbReference type="Proteomes" id="UP000094285"/>
    </source>
</evidence>
<feature type="compositionally biased region" description="Low complexity" evidence="1">
    <location>
        <begin position="464"/>
        <end position="491"/>
    </location>
</feature>
<feature type="compositionally biased region" description="Basic and acidic residues" evidence="1">
    <location>
        <begin position="359"/>
        <end position="369"/>
    </location>
</feature>
<dbReference type="GO" id="GO:0000124">
    <property type="term" value="C:SAGA complex"/>
    <property type="evidence" value="ECO:0007669"/>
    <property type="project" value="InterPro"/>
</dbReference>
<dbReference type="STRING" id="984487.A0A1E4SBV1"/>
<dbReference type="GO" id="GO:0006357">
    <property type="term" value="P:regulation of transcription by RNA polymerase II"/>
    <property type="evidence" value="ECO:0007669"/>
    <property type="project" value="TreeGrafter"/>
</dbReference>
<feature type="region of interest" description="Disordered" evidence="1">
    <location>
        <begin position="359"/>
        <end position="505"/>
    </location>
</feature>
<dbReference type="AlphaFoldDB" id="A0A1E4SBV1"/>
<accession>A0A1E4SBV1</accession>
<dbReference type="Proteomes" id="UP000094285">
    <property type="component" value="Unassembled WGS sequence"/>
</dbReference>
<feature type="region of interest" description="Disordered" evidence="1">
    <location>
        <begin position="597"/>
        <end position="639"/>
    </location>
</feature>
<feature type="compositionally biased region" description="Low complexity" evidence="1">
    <location>
        <begin position="396"/>
        <end position="408"/>
    </location>
</feature>
<evidence type="ECO:0000259" key="2">
    <source>
        <dbReference type="Pfam" id="PF12090"/>
    </source>
</evidence>
<dbReference type="EMBL" id="KV453916">
    <property type="protein sequence ID" value="ODV76958.1"/>
    <property type="molecule type" value="Genomic_DNA"/>
</dbReference>
<organism evidence="3 4">
    <name type="scientific">Suhomyces tanzawaensis NRRL Y-17324</name>
    <dbReference type="NCBI Taxonomy" id="984487"/>
    <lineage>
        <taxon>Eukaryota</taxon>
        <taxon>Fungi</taxon>
        <taxon>Dikarya</taxon>
        <taxon>Ascomycota</taxon>
        <taxon>Saccharomycotina</taxon>
        <taxon>Pichiomycetes</taxon>
        <taxon>Debaryomycetaceae</taxon>
        <taxon>Suhomyces</taxon>
    </lineage>
</organism>
<dbReference type="RefSeq" id="XP_020062080.1">
    <property type="nucleotide sequence ID" value="XM_020210621.1"/>
</dbReference>
<feature type="region of interest" description="Disordered" evidence="1">
    <location>
        <begin position="114"/>
        <end position="146"/>
    </location>
</feature>